<evidence type="ECO:0000313" key="2">
    <source>
        <dbReference type="Proteomes" id="UP000789920"/>
    </source>
</evidence>
<accession>A0ACA9SW92</accession>
<proteinExistence type="predicted"/>
<reference evidence="1" key="1">
    <citation type="submission" date="2021-06" db="EMBL/GenBank/DDBJ databases">
        <authorList>
            <person name="Kallberg Y."/>
            <person name="Tangrot J."/>
            <person name="Rosling A."/>
        </authorList>
    </citation>
    <scope>NUCLEOTIDE SEQUENCE</scope>
    <source>
        <strain evidence="1">MA461A</strain>
    </source>
</reference>
<keyword evidence="2" id="KW-1185">Reference proteome</keyword>
<dbReference type="Proteomes" id="UP000789920">
    <property type="component" value="Unassembled WGS sequence"/>
</dbReference>
<protein>
    <submittedName>
        <fullName evidence="1">321_t:CDS:1</fullName>
    </submittedName>
</protein>
<evidence type="ECO:0000313" key="1">
    <source>
        <dbReference type="EMBL" id="CAG8850615.1"/>
    </source>
</evidence>
<organism evidence="1 2">
    <name type="scientific">Racocetra persica</name>
    <dbReference type="NCBI Taxonomy" id="160502"/>
    <lineage>
        <taxon>Eukaryota</taxon>
        <taxon>Fungi</taxon>
        <taxon>Fungi incertae sedis</taxon>
        <taxon>Mucoromycota</taxon>
        <taxon>Glomeromycotina</taxon>
        <taxon>Glomeromycetes</taxon>
        <taxon>Diversisporales</taxon>
        <taxon>Gigasporaceae</taxon>
        <taxon>Racocetra</taxon>
    </lineage>
</organism>
<name>A0ACA9SW92_9GLOM</name>
<gene>
    <name evidence="1" type="ORF">RPERSI_LOCUS36179</name>
</gene>
<dbReference type="EMBL" id="CAJVQC010171750">
    <property type="protein sequence ID" value="CAG8850615.1"/>
    <property type="molecule type" value="Genomic_DNA"/>
</dbReference>
<feature type="non-terminal residue" evidence="1">
    <location>
        <position position="54"/>
    </location>
</feature>
<comment type="caution">
    <text evidence="1">The sequence shown here is derived from an EMBL/GenBank/DDBJ whole genome shotgun (WGS) entry which is preliminary data.</text>
</comment>
<feature type="non-terminal residue" evidence="1">
    <location>
        <position position="1"/>
    </location>
</feature>
<sequence length="54" mass="6078">NIPKWINSRINNSTSYGNSMNINDSISFRNFNSESHEGTPEQINSQSNYSNLVG</sequence>